<dbReference type="Proteomes" id="UP000325218">
    <property type="component" value="Unassembled WGS sequence"/>
</dbReference>
<dbReference type="PROSITE" id="PS50893">
    <property type="entry name" value="ABC_TRANSPORTER_2"/>
    <property type="match status" value="1"/>
</dbReference>
<evidence type="ECO:0000256" key="1">
    <source>
        <dbReference type="ARBA" id="ARBA00022448"/>
    </source>
</evidence>
<keyword evidence="3 5" id="KW-0067">ATP-binding</keyword>
<evidence type="ECO:0000256" key="3">
    <source>
        <dbReference type="ARBA" id="ARBA00022840"/>
    </source>
</evidence>
<evidence type="ECO:0000256" key="2">
    <source>
        <dbReference type="ARBA" id="ARBA00022741"/>
    </source>
</evidence>
<dbReference type="SUPFAM" id="SSF52540">
    <property type="entry name" value="P-loop containing nucleoside triphosphate hydrolases"/>
    <property type="match status" value="1"/>
</dbReference>
<dbReference type="CDD" id="cd03230">
    <property type="entry name" value="ABC_DR_subfamily_A"/>
    <property type="match status" value="1"/>
</dbReference>
<gene>
    <name evidence="5" type="ORF">FRY98_22235</name>
</gene>
<keyword evidence="2" id="KW-0547">Nucleotide-binding</keyword>
<dbReference type="OrthoDB" id="9804819at2"/>
<dbReference type="InterPro" id="IPR051782">
    <property type="entry name" value="ABC_Transporter_VariousFunc"/>
</dbReference>
<dbReference type="GO" id="GO:0016887">
    <property type="term" value="F:ATP hydrolysis activity"/>
    <property type="evidence" value="ECO:0007669"/>
    <property type="project" value="InterPro"/>
</dbReference>
<dbReference type="EMBL" id="VSDO01000005">
    <property type="protein sequence ID" value="TYA10535.1"/>
    <property type="molecule type" value="Genomic_DNA"/>
</dbReference>
<reference evidence="5 6" key="1">
    <citation type="submission" date="2019-08" db="EMBL/GenBank/DDBJ databases">
        <title>Genome sequencing of Paenibacillus faecis DSM 23593(T).</title>
        <authorList>
            <person name="Kook J.-K."/>
            <person name="Park S.-N."/>
            <person name="Lim Y.K."/>
        </authorList>
    </citation>
    <scope>NUCLEOTIDE SEQUENCE [LARGE SCALE GENOMIC DNA]</scope>
    <source>
        <strain evidence="5 6">DSM 23593</strain>
    </source>
</reference>
<feature type="domain" description="ABC transporter" evidence="4">
    <location>
        <begin position="6"/>
        <end position="228"/>
    </location>
</feature>
<dbReference type="PANTHER" id="PTHR42939">
    <property type="entry name" value="ABC TRANSPORTER ATP-BINDING PROTEIN ALBC-RELATED"/>
    <property type="match status" value="1"/>
</dbReference>
<dbReference type="InterPro" id="IPR003593">
    <property type="entry name" value="AAA+_ATPase"/>
</dbReference>
<dbReference type="GO" id="GO:0005524">
    <property type="term" value="F:ATP binding"/>
    <property type="evidence" value="ECO:0007669"/>
    <property type="project" value="UniProtKB-KW"/>
</dbReference>
<keyword evidence="6" id="KW-1185">Reference proteome</keyword>
<accession>A0A5D0CMK6</accession>
<comment type="caution">
    <text evidence="5">The sequence shown here is derived from an EMBL/GenBank/DDBJ whole genome shotgun (WGS) entry which is preliminary data.</text>
</comment>
<sequence>MVENLLQFEGVSKSYRSKPALKNVSFTVGPGKIIGLLGTNGSGKSTLMKIAAGLIPASAGKVTVSGEPVGLASKAVVSFMPDRPLSEPWMRVRDAVAFYRDFYQDFDEEKARKMLEFMHLEERDKVNSLSKGMNERLQLTLTLSRRAKLYLMDEPIGGVDPVARTKILDAIVEFYSEDSSLLISTHLVRDIERIFDEVMFIRDGEIVLQEDVEDLRLKHGKSVDDMFKEVFAE</sequence>
<dbReference type="InterPro" id="IPR003439">
    <property type="entry name" value="ABC_transporter-like_ATP-bd"/>
</dbReference>
<organism evidence="5 6">
    <name type="scientific">Paenibacillus faecis</name>
    <dbReference type="NCBI Taxonomy" id="862114"/>
    <lineage>
        <taxon>Bacteria</taxon>
        <taxon>Bacillati</taxon>
        <taxon>Bacillota</taxon>
        <taxon>Bacilli</taxon>
        <taxon>Bacillales</taxon>
        <taxon>Paenibacillaceae</taxon>
        <taxon>Paenibacillus</taxon>
    </lineage>
</organism>
<dbReference type="RefSeq" id="WP_148456295.1">
    <property type="nucleotide sequence ID" value="NZ_VSDO01000005.1"/>
</dbReference>
<dbReference type="InterPro" id="IPR027417">
    <property type="entry name" value="P-loop_NTPase"/>
</dbReference>
<dbReference type="Pfam" id="PF00005">
    <property type="entry name" value="ABC_tran"/>
    <property type="match status" value="1"/>
</dbReference>
<evidence type="ECO:0000259" key="4">
    <source>
        <dbReference type="PROSITE" id="PS50893"/>
    </source>
</evidence>
<evidence type="ECO:0000313" key="5">
    <source>
        <dbReference type="EMBL" id="TYA10535.1"/>
    </source>
</evidence>
<protein>
    <submittedName>
        <fullName evidence="5">ABC transporter ATP-binding protein</fullName>
    </submittedName>
</protein>
<proteinExistence type="predicted"/>
<name>A0A5D0CMK6_9BACL</name>
<evidence type="ECO:0000313" key="6">
    <source>
        <dbReference type="Proteomes" id="UP000325218"/>
    </source>
</evidence>
<dbReference type="AlphaFoldDB" id="A0A5D0CMK6"/>
<keyword evidence="1" id="KW-0813">Transport</keyword>
<dbReference type="PANTHER" id="PTHR42939:SF1">
    <property type="entry name" value="ABC TRANSPORTER ATP-BINDING PROTEIN ALBC-RELATED"/>
    <property type="match status" value="1"/>
</dbReference>
<dbReference type="Gene3D" id="3.40.50.300">
    <property type="entry name" value="P-loop containing nucleotide triphosphate hydrolases"/>
    <property type="match status" value="1"/>
</dbReference>
<dbReference type="SMART" id="SM00382">
    <property type="entry name" value="AAA"/>
    <property type="match status" value="1"/>
</dbReference>